<evidence type="ECO:0000256" key="7">
    <source>
        <dbReference type="SAM" id="Phobius"/>
    </source>
</evidence>
<comment type="subcellular location">
    <subcellularLocation>
        <location evidence="1">Membrane</location>
        <topology evidence="1">Multi-pass membrane protein</topology>
    </subcellularLocation>
</comment>
<keyword evidence="4" id="KW-0769">Symport</keyword>
<keyword evidence="8" id="KW-0732">Signal</keyword>
<proteinExistence type="inferred from homology"/>
<dbReference type="PANTHER" id="PTHR10361:SF28">
    <property type="entry name" value="P3 PROTEIN-RELATED"/>
    <property type="match status" value="1"/>
</dbReference>
<reference evidence="9" key="1">
    <citation type="submission" date="2020-03" db="EMBL/GenBank/DDBJ databases">
        <authorList>
            <person name="Chebbi M.A."/>
            <person name="Drezen J.M."/>
        </authorList>
    </citation>
    <scope>NUCLEOTIDE SEQUENCE</scope>
    <source>
        <tissue evidence="9">Whole body</tissue>
    </source>
</reference>
<accession>A0A8J5QZ62</accession>
<feature type="transmembrane region" description="Helical" evidence="7">
    <location>
        <begin position="386"/>
        <end position="407"/>
    </location>
</feature>
<evidence type="ECO:0000256" key="6">
    <source>
        <dbReference type="ARBA" id="ARBA00023136"/>
    </source>
</evidence>
<feature type="transmembrane region" description="Helical" evidence="7">
    <location>
        <begin position="167"/>
        <end position="189"/>
    </location>
</feature>
<feature type="transmembrane region" description="Helical" evidence="7">
    <location>
        <begin position="301"/>
        <end position="320"/>
    </location>
</feature>
<evidence type="ECO:0000313" key="10">
    <source>
        <dbReference type="Proteomes" id="UP000729913"/>
    </source>
</evidence>
<comment type="caution">
    <text evidence="9">The sequence shown here is derived from an EMBL/GenBank/DDBJ whole genome shotgun (WGS) entry which is preliminary data.</text>
</comment>
<evidence type="ECO:0000256" key="3">
    <source>
        <dbReference type="ARBA" id="ARBA00022692"/>
    </source>
</evidence>
<reference evidence="9" key="2">
    <citation type="submission" date="2021-04" db="EMBL/GenBank/DDBJ databases">
        <title>Genome-wide patterns of bracovirus chromosomal integration into multiple host tissues during parasitism.</title>
        <authorList>
            <person name="Chebbi M.A.C."/>
        </authorList>
    </citation>
    <scope>NUCLEOTIDE SEQUENCE</scope>
    <source>
        <tissue evidence="9">Whole body</tissue>
    </source>
</reference>
<keyword evidence="10" id="KW-1185">Reference proteome</keyword>
<feature type="transmembrane region" description="Helical" evidence="7">
    <location>
        <begin position="131"/>
        <end position="155"/>
    </location>
</feature>
<name>A0A8J5QZ62_9HYME</name>
<sequence>MLLIVGIFLLGLTIPTGQAWQLNLTANSVKLHLDDVIQVPFELVIPTTIDSTKLEFVVENSDPTVASVANPWIKPEFLPVNGEHYNGTLNVTGVFLGKTKILLKVIDRGMGHELEKLELIVIRPERVIDRLFTGSVIALVCILYINFGCAMDWEVLRETIKRPIGPIIGSICQFILMPLLAFGIGYALFPDKPEMQLGIFFTGISPSGGASNIWTLLLGGNLPLSISMTTVSTLASFGTMPLWIFTLGKYIFDRGNIKIPYSRIATSAIGLVVPLAIGFIIQRKCPKVCKLMVRIMKPFSVVLILFIVIFAIVINLYLFQLFSWQIILTGMGLPWLGFLCGLIMMLVFRQPQPDVRAIAIETGIQNTGIAIFLLKSGIEQPTADLTTVIPVSCAIMTPIPLMILWLIKIIYDRRKERCEKSSDKFQPDGMPIVISNLSAIQSA</sequence>
<dbReference type="GO" id="GO:0016020">
    <property type="term" value="C:membrane"/>
    <property type="evidence" value="ECO:0007669"/>
    <property type="project" value="UniProtKB-SubCell"/>
</dbReference>
<dbReference type="GO" id="GO:0015293">
    <property type="term" value="F:symporter activity"/>
    <property type="evidence" value="ECO:0007669"/>
    <property type="project" value="UniProtKB-KW"/>
</dbReference>
<dbReference type="OrthoDB" id="203097at2759"/>
<dbReference type="Pfam" id="PF01758">
    <property type="entry name" value="SBF"/>
    <property type="match status" value="1"/>
</dbReference>
<dbReference type="AlphaFoldDB" id="A0A8J5QZ62"/>
<feature type="transmembrane region" description="Helical" evidence="7">
    <location>
        <begin position="355"/>
        <end position="374"/>
    </location>
</feature>
<evidence type="ECO:0008006" key="11">
    <source>
        <dbReference type="Google" id="ProtNLM"/>
    </source>
</evidence>
<feature type="transmembrane region" description="Helical" evidence="7">
    <location>
        <begin position="264"/>
        <end position="281"/>
    </location>
</feature>
<feature type="transmembrane region" description="Helical" evidence="7">
    <location>
        <begin position="231"/>
        <end position="252"/>
    </location>
</feature>
<evidence type="ECO:0000256" key="4">
    <source>
        <dbReference type="ARBA" id="ARBA00022847"/>
    </source>
</evidence>
<feature type="transmembrane region" description="Helical" evidence="7">
    <location>
        <begin position="195"/>
        <end position="219"/>
    </location>
</feature>
<evidence type="ECO:0000256" key="8">
    <source>
        <dbReference type="SAM" id="SignalP"/>
    </source>
</evidence>
<keyword evidence="4" id="KW-0813">Transport</keyword>
<comment type="similarity">
    <text evidence="2">Belongs to the bile acid:sodium symporter (BASS) (TC 2.A.28) family.</text>
</comment>
<protein>
    <recommendedName>
        <fullName evidence="11">Ileal sodium/bile acid cotransporter</fullName>
    </recommendedName>
</protein>
<feature type="signal peptide" evidence="8">
    <location>
        <begin position="1"/>
        <end position="19"/>
    </location>
</feature>
<evidence type="ECO:0000256" key="2">
    <source>
        <dbReference type="ARBA" id="ARBA00006528"/>
    </source>
</evidence>
<feature type="transmembrane region" description="Helical" evidence="7">
    <location>
        <begin position="326"/>
        <end position="348"/>
    </location>
</feature>
<keyword evidence="5 7" id="KW-1133">Transmembrane helix</keyword>
<dbReference type="Proteomes" id="UP000729913">
    <property type="component" value="Unassembled WGS sequence"/>
</dbReference>
<gene>
    <name evidence="9" type="ORF">G9C98_005657</name>
</gene>
<keyword evidence="3 7" id="KW-0812">Transmembrane</keyword>
<keyword evidence="6 7" id="KW-0472">Membrane</keyword>
<dbReference type="InterPro" id="IPR004710">
    <property type="entry name" value="Bilac:Na_transpt"/>
</dbReference>
<organism evidence="9 10">
    <name type="scientific">Cotesia typhae</name>
    <dbReference type="NCBI Taxonomy" id="2053667"/>
    <lineage>
        <taxon>Eukaryota</taxon>
        <taxon>Metazoa</taxon>
        <taxon>Ecdysozoa</taxon>
        <taxon>Arthropoda</taxon>
        <taxon>Hexapoda</taxon>
        <taxon>Insecta</taxon>
        <taxon>Pterygota</taxon>
        <taxon>Neoptera</taxon>
        <taxon>Endopterygota</taxon>
        <taxon>Hymenoptera</taxon>
        <taxon>Apocrita</taxon>
        <taxon>Ichneumonoidea</taxon>
        <taxon>Braconidae</taxon>
        <taxon>Microgastrinae</taxon>
        <taxon>Cotesia</taxon>
    </lineage>
</organism>
<evidence type="ECO:0000256" key="1">
    <source>
        <dbReference type="ARBA" id="ARBA00004141"/>
    </source>
</evidence>
<dbReference type="EMBL" id="JAAOIC020000047">
    <property type="protein sequence ID" value="KAG8037447.1"/>
    <property type="molecule type" value="Genomic_DNA"/>
</dbReference>
<dbReference type="InterPro" id="IPR002657">
    <property type="entry name" value="BilAc:Na_symport/Acr3"/>
</dbReference>
<feature type="chain" id="PRO_5035319495" description="Ileal sodium/bile acid cotransporter" evidence="8">
    <location>
        <begin position="20"/>
        <end position="443"/>
    </location>
</feature>
<dbReference type="PANTHER" id="PTHR10361">
    <property type="entry name" value="SODIUM-BILE ACID COTRANSPORTER"/>
    <property type="match status" value="1"/>
</dbReference>
<evidence type="ECO:0000256" key="5">
    <source>
        <dbReference type="ARBA" id="ARBA00022989"/>
    </source>
</evidence>
<evidence type="ECO:0000313" key="9">
    <source>
        <dbReference type="EMBL" id="KAG8037447.1"/>
    </source>
</evidence>